<dbReference type="Proteomes" id="UP000077755">
    <property type="component" value="Chromosome 6"/>
</dbReference>
<dbReference type="InterPro" id="IPR039537">
    <property type="entry name" value="Retrotran_Ty1/copia-like"/>
</dbReference>
<evidence type="ECO:0000313" key="4">
    <source>
        <dbReference type="Proteomes" id="UP000077755"/>
    </source>
</evidence>
<evidence type="ECO:0000313" key="3">
    <source>
        <dbReference type="EMBL" id="WOH06718.1"/>
    </source>
</evidence>
<keyword evidence="1" id="KW-0378">Hydrolase</keyword>
<dbReference type="PANTHER" id="PTHR42648:SF31">
    <property type="entry name" value="RNA-DIRECTED DNA POLYMERASE"/>
    <property type="match status" value="1"/>
</dbReference>
<dbReference type="PANTHER" id="PTHR42648">
    <property type="entry name" value="TRANSPOSASE, PUTATIVE-RELATED"/>
    <property type="match status" value="1"/>
</dbReference>
<dbReference type="InterPro" id="IPR029472">
    <property type="entry name" value="Copia-like_N"/>
</dbReference>
<keyword evidence="4" id="KW-1185">Reference proteome</keyword>
<dbReference type="Pfam" id="PF14244">
    <property type="entry name" value="Retrotran_gag_3"/>
    <property type="match status" value="1"/>
</dbReference>
<dbReference type="EMBL" id="CP093348">
    <property type="protein sequence ID" value="WOH06718.1"/>
    <property type="molecule type" value="Genomic_DNA"/>
</dbReference>
<protein>
    <recommendedName>
        <fullName evidence="2">Integrase catalytic domain-containing protein</fullName>
    </recommendedName>
</protein>
<feature type="domain" description="Integrase catalytic" evidence="2">
    <location>
        <begin position="440"/>
        <end position="615"/>
    </location>
</feature>
<dbReference type="GO" id="GO:0008233">
    <property type="term" value="F:peptidase activity"/>
    <property type="evidence" value="ECO:0007669"/>
    <property type="project" value="UniProtKB-KW"/>
</dbReference>
<organism evidence="3 4">
    <name type="scientific">Daucus carota subsp. sativus</name>
    <name type="common">Carrot</name>
    <dbReference type="NCBI Taxonomy" id="79200"/>
    <lineage>
        <taxon>Eukaryota</taxon>
        <taxon>Viridiplantae</taxon>
        <taxon>Streptophyta</taxon>
        <taxon>Embryophyta</taxon>
        <taxon>Tracheophyta</taxon>
        <taxon>Spermatophyta</taxon>
        <taxon>Magnoliopsida</taxon>
        <taxon>eudicotyledons</taxon>
        <taxon>Gunneridae</taxon>
        <taxon>Pentapetalae</taxon>
        <taxon>asterids</taxon>
        <taxon>campanulids</taxon>
        <taxon>Apiales</taxon>
        <taxon>Apiaceae</taxon>
        <taxon>Apioideae</taxon>
        <taxon>Scandiceae</taxon>
        <taxon>Daucinae</taxon>
        <taxon>Daucus</taxon>
        <taxon>Daucus sect. Daucus</taxon>
    </lineage>
</organism>
<evidence type="ECO:0000259" key="2">
    <source>
        <dbReference type="PROSITE" id="PS50994"/>
    </source>
</evidence>
<proteinExistence type="predicted"/>
<dbReference type="GO" id="GO:0003676">
    <property type="term" value="F:nucleic acid binding"/>
    <property type="evidence" value="ECO:0007669"/>
    <property type="project" value="InterPro"/>
</dbReference>
<evidence type="ECO:0000256" key="1">
    <source>
        <dbReference type="ARBA" id="ARBA00022670"/>
    </source>
</evidence>
<keyword evidence="1" id="KW-0645">Protease</keyword>
<dbReference type="PROSITE" id="PS50994">
    <property type="entry name" value="INTEGRASE"/>
    <property type="match status" value="1"/>
</dbReference>
<dbReference type="InterPro" id="IPR054722">
    <property type="entry name" value="PolX-like_BBD"/>
</dbReference>
<reference evidence="3" key="1">
    <citation type="journal article" date="2016" name="Nat. Genet.">
        <title>A high-quality carrot genome assembly provides new insights into carotenoid accumulation and asterid genome evolution.</title>
        <authorList>
            <person name="Iorizzo M."/>
            <person name="Ellison S."/>
            <person name="Senalik D."/>
            <person name="Zeng P."/>
            <person name="Satapoomin P."/>
            <person name="Huang J."/>
            <person name="Bowman M."/>
            <person name="Iovene M."/>
            <person name="Sanseverino W."/>
            <person name="Cavagnaro P."/>
            <person name="Yildiz M."/>
            <person name="Macko-Podgorni A."/>
            <person name="Moranska E."/>
            <person name="Grzebelus E."/>
            <person name="Grzebelus D."/>
            <person name="Ashrafi H."/>
            <person name="Zheng Z."/>
            <person name="Cheng S."/>
            <person name="Spooner D."/>
            <person name="Van Deynze A."/>
            <person name="Simon P."/>
        </authorList>
    </citation>
    <scope>NUCLEOTIDE SEQUENCE</scope>
    <source>
        <tissue evidence="3">Leaf</tissue>
    </source>
</reference>
<dbReference type="GO" id="GO:0015074">
    <property type="term" value="P:DNA integration"/>
    <property type="evidence" value="ECO:0007669"/>
    <property type="project" value="InterPro"/>
</dbReference>
<accession>A0AAF0XF01</accession>
<gene>
    <name evidence="3" type="ORF">DCAR_0626146</name>
</gene>
<name>A0AAF0XF01_DAUCS</name>
<dbReference type="InterPro" id="IPR012337">
    <property type="entry name" value="RNaseH-like_sf"/>
</dbReference>
<dbReference type="InterPro" id="IPR036397">
    <property type="entry name" value="RNaseH_sf"/>
</dbReference>
<dbReference type="AlphaFoldDB" id="A0AAF0XF01"/>
<sequence length="619" mass="70391">MKLVSVQFDGTGYSDWKRSLLISLSAKNKIGFVDGSIEKPDVLDVTYKAWERCNSMMISWILGVLDQTIARSVLYFKTAREIWLNLEERYGQASGTVLYAVQQDLYKLKQGQDSVSSYYTKIKMIWDELDAIDPIPVSDCTHCFGTGNTEIRKFNQYFCDHCKTPGHTAQRCYKLHGYPANFRTDRDKRMAANATHNTDISDTESSCSSQQSEGFTATQYQQLLQLLGKENSSVDGSKAANVAGNICLASVTHSWIVDSGATDHMCSELSLFTNCKDVTGPANYITIPNGKQVLVTQMGEVHIHDNLVLKDVLYVPDFKFNLVSIPKICKDLHCTVSFTDDKCFLQNNLMSLQLLGELQGGLYYLAMPKRSTVAASTLDYSADCLIAKAPTEQDQNKIKLWHLRLGHIPISMLQHVKTIFTKPCTLHNICQICPVAKQVRKPFPHSYIKTSSVFSLLHLDIWGPYKEPTYNSCRYFLTIVDDFTRMTWVFLLQYKSEVGKIFKTFVAHVENKYKANIQVLRTDNGQEFCGKELQDFFSLKGFEHQKSCVYTPQQNGVVERKHRHLLDTSRALFFQSKIPLEFWGECVLAATHIINRMPLTVLNNISPYEKFFNEPPDLP</sequence>
<reference evidence="3" key="2">
    <citation type="submission" date="2022-03" db="EMBL/GenBank/DDBJ databases">
        <title>Draft title - Genomic analysis of global carrot germplasm unveils the trajectory of domestication and the origin of high carotenoid orange carrot.</title>
        <authorList>
            <person name="Iorizzo M."/>
            <person name="Ellison S."/>
            <person name="Senalik D."/>
            <person name="Macko-Podgorni A."/>
            <person name="Grzebelus D."/>
            <person name="Bostan H."/>
            <person name="Rolling W."/>
            <person name="Curaba J."/>
            <person name="Simon P."/>
        </authorList>
    </citation>
    <scope>NUCLEOTIDE SEQUENCE</scope>
    <source>
        <tissue evidence="3">Leaf</tissue>
    </source>
</reference>
<dbReference type="InterPro" id="IPR001584">
    <property type="entry name" value="Integrase_cat-core"/>
</dbReference>
<dbReference type="GO" id="GO:0006508">
    <property type="term" value="P:proteolysis"/>
    <property type="evidence" value="ECO:0007669"/>
    <property type="project" value="UniProtKB-KW"/>
</dbReference>
<dbReference type="Pfam" id="PF22936">
    <property type="entry name" value="Pol_BBD"/>
    <property type="match status" value="1"/>
</dbReference>
<dbReference type="SUPFAM" id="SSF53098">
    <property type="entry name" value="Ribonuclease H-like"/>
    <property type="match status" value="1"/>
</dbReference>
<dbReference type="Gene3D" id="3.30.420.10">
    <property type="entry name" value="Ribonuclease H-like superfamily/Ribonuclease H"/>
    <property type="match status" value="1"/>
</dbReference>
<dbReference type="Pfam" id="PF00665">
    <property type="entry name" value="rve"/>
    <property type="match status" value="1"/>
</dbReference>